<dbReference type="CDD" id="cd11529">
    <property type="entry name" value="NTP-PPase_MazG_Cterm"/>
    <property type="match status" value="1"/>
</dbReference>
<feature type="domain" description="NTP pyrophosphohydrolase MazG-like" evidence="2">
    <location>
        <begin position="199"/>
        <end position="259"/>
    </location>
</feature>
<reference evidence="3" key="1">
    <citation type="journal article" date="2015" name="Antonie Van Leeuwenhoek">
        <title>Comparative 16S rRNA signatures and multilocus sequence analysis for the genus Salinicola and description of Salinicola acroporae sp. nov., isolated from coral Acropora digitifera.</title>
        <authorList>
            <person name="Lepcha R.T."/>
            <person name="Poddar A."/>
            <person name="Schumann P."/>
            <person name="Das S.K."/>
        </authorList>
    </citation>
    <scope>NUCLEOTIDE SEQUENCE</scope>
    <source>
        <strain evidence="3">S4-41</strain>
    </source>
</reference>
<accession>A0ABT6I6I4</accession>
<dbReference type="Proteomes" id="UP001162135">
    <property type="component" value="Unassembled WGS sequence"/>
</dbReference>
<dbReference type="CDD" id="cd11528">
    <property type="entry name" value="NTP-PPase_MazG_Nterm"/>
    <property type="match status" value="1"/>
</dbReference>
<gene>
    <name evidence="3" type="ORF">CUR86_11825</name>
</gene>
<dbReference type="NCBIfam" id="TIGR00444">
    <property type="entry name" value="mazG"/>
    <property type="match status" value="1"/>
</dbReference>
<feature type="domain" description="NTP pyrophosphohydrolase MazG-like" evidence="2">
    <location>
        <begin position="40"/>
        <end position="113"/>
    </location>
</feature>
<organism evidence="3 4">
    <name type="scientific">Salinicola acroporae</name>
    <dbReference type="NCBI Taxonomy" id="1541440"/>
    <lineage>
        <taxon>Bacteria</taxon>
        <taxon>Pseudomonadati</taxon>
        <taxon>Pseudomonadota</taxon>
        <taxon>Gammaproteobacteria</taxon>
        <taxon>Oceanospirillales</taxon>
        <taxon>Halomonadaceae</taxon>
        <taxon>Salinicola</taxon>
    </lineage>
</organism>
<dbReference type="EMBL" id="PGFS01000001">
    <property type="protein sequence ID" value="MDH4573068.1"/>
    <property type="molecule type" value="Genomic_DNA"/>
</dbReference>
<sequence length="320" mass="36269">MQDSNATTPPNDGRHSLDDLLTLMAVLRDPHHGCPWDIKQTWDTIVPHTLEEAYEVADAIERRAFDELPGELGDLLFQVVYYSQFAREEGRFDFDDIVHTLTAKMLRRHPHVFPDGTLNSRRKAGDGTTPPVAESRVKARWEALKAEEREARVASTSQRLSALDDIPAALPALSRAAKLSKRAAGEGFDWPDEGGVIDKIREELAEVESALADDDRAHAQEEVGDLLFAVVNLARRLGCDPEQQLRRTNAKFERRFRHVEGALARDGTTPVMPRWRRWNATGRRRNRKRPPRAFRPCRKFTTNVASVPVDSFPQIVMLTH</sequence>
<evidence type="ECO:0000259" key="2">
    <source>
        <dbReference type="Pfam" id="PF03819"/>
    </source>
</evidence>
<dbReference type="InterPro" id="IPR004518">
    <property type="entry name" value="MazG-like_dom"/>
</dbReference>
<dbReference type="SUPFAM" id="SSF101386">
    <property type="entry name" value="all-alpha NTP pyrophosphatases"/>
    <property type="match status" value="2"/>
</dbReference>
<dbReference type="InterPro" id="IPR011551">
    <property type="entry name" value="NTP_PyrPHydrolase_MazG"/>
</dbReference>
<evidence type="ECO:0000313" key="3">
    <source>
        <dbReference type="EMBL" id="MDH4573068.1"/>
    </source>
</evidence>
<evidence type="ECO:0000256" key="1">
    <source>
        <dbReference type="SAM" id="MobiDB-lite"/>
    </source>
</evidence>
<dbReference type="NCBIfam" id="NF007113">
    <property type="entry name" value="PRK09562.1"/>
    <property type="match status" value="1"/>
</dbReference>
<evidence type="ECO:0000313" key="4">
    <source>
        <dbReference type="Proteomes" id="UP001162135"/>
    </source>
</evidence>
<dbReference type="Pfam" id="PF03819">
    <property type="entry name" value="MazG"/>
    <property type="match status" value="2"/>
</dbReference>
<dbReference type="Gene3D" id="1.10.287.1080">
    <property type="entry name" value="MazG-like"/>
    <property type="match status" value="2"/>
</dbReference>
<dbReference type="InterPro" id="IPR048011">
    <property type="entry name" value="NTP-PPase_MazG-like_C"/>
</dbReference>
<keyword evidence="4" id="KW-1185">Reference proteome</keyword>
<reference evidence="3" key="2">
    <citation type="submission" date="2017-11" db="EMBL/GenBank/DDBJ databases">
        <authorList>
            <person name="Das S.K."/>
        </authorList>
    </citation>
    <scope>NUCLEOTIDE SEQUENCE</scope>
    <source>
        <strain evidence="3">S4-41</strain>
    </source>
</reference>
<dbReference type="PANTHER" id="PTHR30522">
    <property type="entry name" value="NUCLEOSIDE TRIPHOSPHATE PYROPHOSPHOHYDROLASE"/>
    <property type="match status" value="1"/>
</dbReference>
<name>A0ABT6I6I4_9GAMM</name>
<feature type="region of interest" description="Disordered" evidence="1">
    <location>
        <begin position="114"/>
        <end position="135"/>
    </location>
</feature>
<comment type="caution">
    <text evidence="3">The sequence shown here is derived from an EMBL/GenBank/DDBJ whole genome shotgun (WGS) entry which is preliminary data.</text>
</comment>
<protein>
    <submittedName>
        <fullName evidence="3">Nucleoside triphosphate pyrophosphohydrolase</fullName>
    </submittedName>
</protein>
<proteinExistence type="predicted"/>
<dbReference type="PANTHER" id="PTHR30522:SF0">
    <property type="entry name" value="NUCLEOSIDE TRIPHOSPHATE PYROPHOSPHOHYDROLASE"/>
    <property type="match status" value="1"/>
</dbReference>
<dbReference type="InterPro" id="IPR048015">
    <property type="entry name" value="NTP-PPase_MazG-like_N"/>
</dbReference>